<comment type="caution">
    <text evidence="1">The sequence shown here is derived from an EMBL/GenBank/DDBJ whole genome shotgun (WGS) entry which is preliminary data.</text>
</comment>
<dbReference type="Proteomes" id="UP001637618">
    <property type="component" value="Unassembled WGS sequence"/>
</dbReference>
<proteinExistence type="predicted"/>
<keyword evidence="2" id="KW-1185">Reference proteome</keyword>
<protein>
    <submittedName>
        <fullName evidence="1">Type II secretion system protein N</fullName>
    </submittedName>
</protein>
<gene>
    <name evidence="1" type="ORF">OOJ96_24470</name>
</gene>
<evidence type="ECO:0000313" key="2">
    <source>
        <dbReference type="Proteomes" id="UP001637618"/>
    </source>
</evidence>
<name>A0ACC7PRS7_9PSED</name>
<reference evidence="1" key="1">
    <citation type="submission" date="2022-11" db="EMBL/GenBank/DDBJ databases">
        <title>Draft genome sequences of strains of Pseudomonas imrae sp. nov.</title>
        <authorList>
            <person name="Salva Serra F."/>
            <person name="Nimje P."/>
            <person name="Moore E.R.B."/>
            <person name="Marathe N.P."/>
        </authorList>
    </citation>
    <scope>NUCLEOTIDE SEQUENCE</scope>
    <source>
        <strain evidence="1">15FMM2</strain>
    </source>
</reference>
<organism evidence="1 2">
    <name type="scientific">Pseudomonas imrae</name>
    <dbReference type="NCBI Taxonomy" id="2992837"/>
    <lineage>
        <taxon>Bacteria</taxon>
        <taxon>Pseudomonadati</taxon>
        <taxon>Pseudomonadota</taxon>
        <taxon>Gammaproteobacteria</taxon>
        <taxon>Pseudomonadales</taxon>
        <taxon>Pseudomonadaceae</taxon>
        <taxon>Pseudomonas</taxon>
    </lineage>
</organism>
<evidence type="ECO:0000313" key="1">
    <source>
        <dbReference type="EMBL" id="MFO2480542.1"/>
    </source>
</evidence>
<sequence>MKRAIAWGTLVFALTLLAQLPAAFIVRQINWPSGWQPNGVSGSLWNGHASEVGALAPVQWAVRPWAREVQVNLGFQQRIWELSIHGWPWNWQAQLAPRAVSAVAPPMFVLDGAWDGRLQVNGAGANCRTAAGALVGDDLALLSPWLLNLGSTRLELQCSGGLRLLADLQLPAQHRFKINADLQRQRLQIDGQVEAGAAVTPLLVQARWLQASEQTFSKVLGRRH</sequence>
<dbReference type="EMBL" id="JAPEQY010000028">
    <property type="protein sequence ID" value="MFO2480542.1"/>
    <property type="molecule type" value="Genomic_DNA"/>
</dbReference>
<accession>A0ACC7PRS7</accession>